<evidence type="ECO:0000256" key="1">
    <source>
        <dbReference type="ARBA" id="ARBA00004167"/>
    </source>
</evidence>
<comment type="caution">
    <text evidence="14">The sequence shown here is derived from an EMBL/GenBank/DDBJ whole genome shotgun (WGS) entry which is preliminary data.</text>
</comment>
<sequence>MEIEQAVYGIQSCSICVWVLIIFFSCYSYYIIGVKKQRIRSKLKRQGISGPLPSLVFGNVPEINRIMSMSKQKSKDVKEPLLLEDCSLSLFPYLKRWTEQFGETFIFALGGVQIMYVTNVKLVRELSIFKSLDLGKPDYLQTERGPLLGKGLIASSGSLWAHQRKTIAPHLYMYKIKDMTDLIVESANALVKSWESRIETNGGVGVVDLAVDDDVRSFTAIVISKILFGRNYDEGAQIFPKLRALLKEMASPTILNGIPFSRYFPTNQNRRVWRLEKEIHCMIMAIKEKHSGRVCGDMMEAIKEGAENAKLGQSAEDQYVADNCKNLFLAGAEIPAVSAIWGVMLLASHPHWQTRLRNELQQVFGGTKNIIDPSMLGKCKLLEMVVQEVLRLYPAIIFVSRQALKDIKIGETCIPKGVNIWIWLLELHRDPQLWGSDALQFNPERFANGVSGACKCPQAYLPFGVGSRVCPGQSLALVELKILFASIVSNFNLSVSPKYVHSPAYGLLLHPKQGVHLLVQKI</sequence>
<evidence type="ECO:0000256" key="4">
    <source>
        <dbReference type="ARBA" id="ARBA00022692"/>
    </source>
</evidence>
<dbReference type="EMBL" id="VOIH02000010">
    <property type="protein sequence ID" value="KAF3435125.1"/>
    <property type="molecule type" value="Genomic_DNA"/>
</dbReference>
<evidence type="ECO:0000256" key="10">
    <source>
        <dbReference type="ARBA" id="ARBA00023136"/>
    </source>
</evidence>
<dbReference type="InterPro" id="IPR002401">
    <property type="entry name" value="Cyt_P450_E_grp-I"/>
</dbReference>
<dbReference type="PRINTS" id="PR00385">
    <property type="entry name" value="P450"/>
</dbReference>
<keyword evidence="6 13" id="KW-1133">Transmembrane helix</keyword>
<evidence type="ECO:0000256" key="13">
    <source>
        <dbReference type="SAM" id="Phobius"/>
    </source>
</evidence>
<dbReference type="GO" id="GO:0016020">
    <property type="term" value="C:membrane"/>
    <property type="evidence" value="ECO:0007669"/>
    <property type="project" value="UniProtKB-SubCell"/>
</dbReference>
<evidence type="ECO:0000256" key="7">
    <source>
        <dbReference type="ARBA" id="ARBA00023002"/>
    </source>
</evidence>
<keyword evidence="8 11" id="KW-0408">Iron</keyword>
<dbReference type="GO" id="GO:0020037">
    <property type="term" value="F:heme binding"/>
    <property type="evidence" value="ECO:0007669"/>
    <property type="project" value="InterPro"/>
</dbReference>
<protein>
    <recommendedName>
        <fullName evidence="16">Cytochrome P450</fullName>
    </recommendedName>
</protein>
<gene>
    <name evidence="14" type="ORF">FNV43_RR22212</name>
</gene>
<dbReference type="Pfam" id="PF00067">
    <property type="entry name" value="p450"/>
    <property type="match status" value="1"/>
</dbReference>
<evidence type="ECO:0000313" key="15">
    <source>
        <dbReference type="Proteomes" id="UP000796880"/>
    </source>
</evidence>
<evidence type="ECO:0000256" key="2">
    <source>
        <dbReference type="ARBA" id="ARBA00010617"/>
    </source>
</evidence>
<comment type="cofactor">
    <cofactor evidence="11">
        <name>heme</name>
        <dbReference type="ChEBI" id="CHEBI:30413"/>
    </cofactor>
</comment>
<dbReference type="GO" id="GO:0016705">
    <property type="term" value="F:oxidoreductase activity, acting on paired donors, with incorporation or reduction of molecular oxygen"/>
    <property type="evidence" value="ECO:0007669"/>
    <property type="project" value="InterPro"/>
</dbReference>
<comment type="similarity">
    <text evidence="2 12">Belongs to the cytochrome P450 family.</text>
</comment>
<evidence type="ECO:0000256" key="6">
    <source>
        <dbReference type="ARBA" id="ARBA00022989"/>
    </source>
</evidence>
<dbReference type="GO" id="GO:0004497">
    <property type="term" value="F:monooxygenase activity"/>
    <property type="evidence" value="ECO:0007669"/>
    <property type="project" value="UniProtKB-KW"/>
</dbReference>
<keyword evidence="4 13" id="KW-0812">Transmembrane</keyword>
<evidence type="ECO:0000256" key="3">
    <source>
        <dbReference type="ARBA" id="ARBA00022617"/>
    </source>
</evidence>
<keyword evidence="15" id="KW-1185">Reference proteome</keyword>
<keyword evidence="7 12" id="KW-0560">Oxidoreductase</keyword>
<dbReference type="InterPro" id="IPR001128">
    <property type="entry name" value="Cyt_P450"/>
</dbReference>
<dbReference type="InterPro" id="IPR050665">
    <property type="entry name" value="Cytochrome_P450_Monooxygen"/>
</dbReference>
<accession>A0A8K0DQ21</accession>
<proteinExistence type="inferred from homology"/>
<evidence type="ECO:0000256" key="8">
    <source>
        <dbReference type="ARBA" id="ARBA00023004"/>
    </source>
</evidence>
<feature type="transmembrane region" description="Helical" evidence="13">
    <location>
        <begin position="6"/>
        <end position="32"/>
    </location>
</feature>
<dbReference type="AlphaFoldDB" id="A0A8K0DQ21"/>
<keyword evidence="3 11" id="KW-0349">Heme</keyword>
<dbReference type="PANTHER" id="PTHR24282">
    <property type="entry name" value="CYTOCHROME P450 FAMILY MEMBER"/>
    <property type="match status" value="1"/>
</dbReference>
<evidence type="ECO:0000256" key="12">
    <source>
        <dbReference type="RuleBase" id="RU000461"/>
    </source>
</evidence>
<dbReference type="PROSITE" id="PS00086">
    <property type="entry name" value="CYTOCHROME_P450"/>
    <property type="match status" value="1"/>
</dbReference>
<dbReference type="PRINTS" id="PR00463">
    <property type="entry name" value="EP450I"/>
</dbReference>
<dbReference type="SUPFAM" id="SSF48264">
    <property type="entry name" value="Cytochrome P450"/>
    <property type="match status" value="1"/>
</dbReference>
<name>A0A8K0DQ21_9ROSA</name>
<keyword evidence="10 13" id="KW-0472">Membrane</keyword>
<evidence type="ECO:0008006" key="16">
    <source>
        <dbReference type="Google" id="ProtNLM"/>
    </source>
</evidence>
<evidence type="ECO:0000256" key="9">
    <source>
        <dbReference type="ARBA" id="ARBA00023033"/>
    </source>
</evidence>
<evidence type="ECO:0000256" key="11">
    <source>
        <dbReference type="PIRSR" id="PIRSR602401-1"/>
    </source>
</evidence>
<evidence type="ECO:0000256" key="5">
    <source>
        <dbReference type="ARBA" id="ARBA00022723"/>
    </source>
</evidence>
<dbReference type="InterPro" id="IPR036396">
    <property type="entry name" value="Cyt_P450_sf"/>
</dbReference>
<dbReference type="Gene3D" id="1.10.630.10">
    <property type="entry name" value="Cytochrome P450"/>
    <property type="match status" value="1"/>
</dbReference>
<dbReference type="InterPro" id="IPR017972">
    <property type="entry name" value="Cyt_P450_CS"/>
</dbReference>
<dbReference type="OrthoDB" id="1470350at2759"/>
<comment type="subcellular location">
    <subcellularLocation>
        <location evidence="1">Membrane</location>
        <topology evidence="1">Single-pass membrane protein</topology>
    </subcellularLocation>
</comment>
<evidence type="ECO:0000313" key="14">
    <source>
        <dbReference type="EMBL" id="KAF3435125.1"/>
    </source>
</evidence>
<keyword evidence="5 11" id="KW-0479">Metal-binding</keyword>
<dbReference type="GO" id="GO:0005506">
    <property type="term" value="F:iron ion binding"/>
    <property type="evidence" value="ECO:0007669"/>
    <property type="project" value="InterPro"/>
</dbReference>
<keyword evidence="9 12" id="KW-0503">Monooxygenase</keyword>
<feature type="binding site" description="axial binding residue" evidence="11">
    <location>
        <position position="470"/>
    </location>
    <ligand>
        <name>heme</name>
        <dbReference type="ChEBI" id="CHEBI:30413"/>
    </ligand>
    <ligandPart>
        <name>Fe</name>
        <dbReference type="ChEBI" id="CHEBI:18248"/>
    </ligandPart>
</feature>
<reference evidence="14" key="1">
    <citation type="submission" date="2020-03" db="EMBL/GenBank/DDBJ databases">
        <title>A high-quality chromosome-level genome assembly of a woody plant with both climbing and erect habits, Rhamnella rubrinervis.</title>
        <authorList>
            <person name="Lu Z."/>
            <person name="Yang Y."/>
            <person name="Zhu X."/>
            <person name="Sun Y."/>
        </authorList>
    </citation>
    <scope>NUCLEOTIDE SEQUENCE</scope>
    <source>
        <strain evidence="14">BYM</strain>
        <tissue evidence="14">Leaf</tissue>
    </source>
</reference>
<organism evidence="14 15">
    <name type="scientific">Rhamnella rubrinervis</name>
    <dbReference type="NCBI Taxonomy" id="2594499"/>
    <lineage>
        <taxon>Eukaryota</taxon>
        <taxon>Viridiplantae</taxon>
        <taxon>Streptophyta</taxon>
        <taxon>Embryophyta</taxon>
        <taxon>Tracheophyta</taxon>
        <taxon>Spermatophyta</taxon>
        <taxon>Magnoliopsida</taxon>
        <taxon>eudicotyledons</taxon>
        <taxon>Gunneridae</taxon>
        <taxon>Pentapetalae</taxon>
        <taxon>rosids</taxon>
        <taxon>fabids</taxon>
        <taxon>Rosales</taxon>
        <taxon>Rhamnaceae</taxon>
        <taxon>rhamnoid group</taxon>
        <taxon>Rhamneae</taxon>
        <taxon>Rhamnella</taxon>
    </lineage>
</organism>
<dbReference type="Proteomes" id="UP000796880">
    <property type="component" value="Unassembled WGS sequence"/>
</dbReference>
<dbReference type="PANTHER" id="PTHR24282:SF28">
    <property type="entry name" value="CYTOCHROME P450"/>
    <property type="match status" value="1"/>
</dbReference>